<gene>
    <name evidence="1" type="ORF">DKP91_07900</name>
</gene>
<sequence>MLEILSDTLDRFIERIKFLINMAETIKETNVEKQTTRMIVFWSFNGFFLKKGNIGYLERIYCENFNMKTKI</sequence>
<reference evidence="1 2" key="1">
    <citation type="submission" date="2018-05" db="EMBL/GenBank/DDBJ databases">
        <title>Vancomycin-resistant Enterococcus faecium strain from Chelyabinsk, Russia.</title>
        <authorList>
            <person name="Gostev V."/>
            <person name="Goncharov A."/>
            <person name="Kolodzhieva V."/>
            <person name="Suvorov A."/>
            <person name="Sidorenko S."/>
            <person name="Zueva L."/>
        </authorList>
    </citation>
    <scope>NUCLEOTIDE SEQUENCE [LARGE SCALE GENOMIC DNA]</scope>
    <source>
        <strain evidence="1 2">20</strain>
    </source>
</reference>
<organism evidence="1 2">
    <name type="scientific">Enterococcus faecium</name>
    <name type="common">Streptococcus faecium</name>
    <dbReference type="NCBI Taxonomy" id="1352"/>
    <lineage>
        <taxon>Bacteria</taxon>
        <taxon>Bacillati</taxon>
        <taxon>Bacillota</taxon>
        <taxon>Bacilli</taxon>
        <taxon>Lactobacillales</taxon>
        <taxon>Enterococcaceae</taxon>
        <taxon>Enterococcus</taxon>
    </lineage>
</organism>
<evidence type="ECO:0000313" key="2">
    <source>
        <dbReference type="Proteomes" id="UP000249070"/>
    </source>
</evidence>
<dbReference type="EMBL" id="QHGU01000032">
    <property type="protein sequence ID" value="PZM55719.1"/>
    <property type="molecule type" value="Genomic_DNA"/>
</dbReference>
<dbReference type="Proteomes" id="UP000249070">
    <property type="component" value="Unassembled WGS sequence"/>
</dbReference>
<dbReference type="AlphaFoldDB" id="A0AB73TP68"/>
<comment type="caution">
    <text evidence="1">The sequence shown here is derived from an EMBL/GenBank/DDBJ whole genome shotgun (WGS) entry which is preliminary data.</text>
</comment>
<evidence type="ECO:0000313" key="1">
    <source>
        <dbReference type="EMBL" id="PZM55719.1"/>
    </source>
</evidence>
<name>A0AB73TP68_ENTFC</name>
<proteinExistence type="predicted"/>
<protein>
    <submittedName>
        <fullName evidence="1">Uncharacterized protein</fullName>
    </submittedName>
</protein>
<accession>A0AB73TP68</accession>